<dbReference type="Proteomes" id="UP001303160">
    <property type="component" value="Unassembled WGS sequence"/>
</dbReference>
<dbReference type="AlphaFoldDB" id="A0AAN7AVR7"/>
<protein>
    <recommendedName>
        <fullName evidence="4">Ankyrin repeat protein</fullName>
    </recommendedName>
</protein>
<feature type="compositionally biased region" description="Acidic residues" evidence="1">
    <location>
        <begin position="326"/>
        <end position="335"/>
    </location>
</feature>
<keyword evidence="3" id="KW-1185">Reference proteome</keyword>
<dbReference type="Gene3D" id="1.25.40.20">
    <property type="entry name" value="Ankyrin repeat-containing domain"/>
    <property type="match status" value="1"/>
</dbReference>
<dbReference type="SUPFAM" id="SSF48403">
    <property type="entry name" value="Ankyrin repeat"/>
    <property type="match status" value="1"/>
</dbReference>
<comment type="caution">
    <text evidence="2">The sequence shown here is derived from an EMBL/GenBank/DDBJ whole genome shotgun (WGS) entry which is preliminary data.</text>
</comment>
<evidence type="ECO:0008006" key="4">
    <source>
        <dbReference type="Google" id="ProtNLM"/>
    </source>
</evidence>
<gene>
    <name evidence="2" type="ORF">QBC40DRAFT_172349</name>
</gene>
<reference evidence="2" key="2">
    <citation type="submission" date="2023-05" db="EMBL/GenBank/DDBJ databases">
        <authorList>
            <consortium name="Lawrence Berkeley National Laboratory"/>
            <person name="Steindorff A."/>
            <person name="Hensen N."/>
            <person name="Bonometti L."/>
            <person name="Westerberg I."/>
            <person name="Brannstrom I.O."/>
            <person name="Guillou S."/>
            <person name="Cros-Aarteil S."/>
            <person name="Calhoun S."/>
            <person name="Haridas S."/>
            <person name="Kuo A."/>
            <person name="Mondo S."/>
            <person name="Pangilinan J."/>
            <person name="Riley R."/>
            <person name="Labutti K."/>
            <person name="Andreopoulos B."/>
            <person name="Lipzen A."/>
            <person name="Chen C."/>
            <person name="Yanf M."/>
            <person name="Daum C."/>
            <person name="Ng V."/>
            <person name="Clum A."/>
            <person name="Ohm R."/>
            <person name="Martin F."/>
            <person name="Silar P."/>
            <person name="Natvig D."/>
            <person name="Lalanne C."/>
            <person name="Gautier V."/>
            <person name="Ament-Velasquez S.L."/>
            <person name="Kruys A."/>
            <person name="Hutchinson M.I."/>
            <person name="Powell A.J."/>
            <person name="Barry K."/>
            <person name="Miller A.N."/>
            <person name="Grigoriev I.V."/>
            <person name="Debuchy R."/>
            <person name="Gladieux P."/>
            <person name="Thoren M.H."/>
            <person name="Johannesson H."/>
        </authorList>
    </citation>
    <scope>NUCLEOTIDE SEQUENCE</scope>
    <source>
        <strain evidence="2">CBS 315.58</strain>
    </source>
</reference>
<name>A0AAN7AVR7_9PEZI</name>
<evidence type="ECO:0000256" key="1">
    <source>
        <dbReference type="SAM" id="MobiDB-lite"/>
    </source>
</evidence>
<proteinExistence type="predicted"/>
<organism evidence="2 3">
    <name type="scientific">Triangularia verruculosa</name>
    <dbReference type="NCBI Taxonomy" id="2587418"/>
    <lineage>
        <taxon>Eukaryota</taxon>
        <taxon>Fungi</taxon>
        <taxon>Dikarya</taxon>
        <taxon>Ascomycota</taxon>
        <taxon>Pezizomycotina</taxon>
        <taxon>Sordariomycetes</taxon>
        <taxon>Sordariomycetidae</taxon>
        <taxon>Sordariales</taxon>
        <taxon>Podosporaceae</taxon>
        <taxon>Triangularia</taxon>
    </lineage>
</organism>
<reference evidence="2" key="1">
    <citation type="journal article" date="2023" name="Mol. Phylogenet. Evol.">
        <title>Genome-scale phylogeny and comparative genomics of the fungal order Sordariales.</title>
        <authorList>
            <person name="Hensen N."/>
            <person name="Bonometti L."/>
            <person name="Westerberg I."/>
            <person name="Brannstrom I.O."/>
            <person name="Guillou S."/>
            <person name="Cros-Aarteil S."/>
            <person name="Calhoun S."/>
            <person name="Haridas S."/>
            <person name="Kuo A."/>
            <person name="Mondo S."/>
            <person name="Pangilinan J."/>
            <person name="Riley R."/>
            <person name="LaButti K."/>
            <person name="Andreopoulos B."/>
            <person name="Lipzen A."/>
            <person name="Chen C."/>
            <person name="Yan M."/>
            <person name="Daum C."/>
            <person name="Ng V."/>
            <person name="Clum A."/>
            <person name="Steindorff A."/>
            <person name="Ohm R.A."/>
            <person name="Martin F."/>
            <person name="Silar P."/>
            <person name="Natvig D.O."/>
            <person name="Lalanne C."/>
            <person name="Gautier V."/>
            <person name="Ament-Velasquez S.L."/>
            <person name="Kruys A."/>
            <person name="Hutchinson M.I."/>
            <person name="Powell A.J."/>
            <person name="Barry K."/>
            <person name="Miller A.N."/>
            <person name="Grigoriev I.V."/>
            <person name="Debuchy R."/>
            <person name="Gladieux P."/>
            <person name="Hiltunen Thoren M."/>
            <person name="Johannesson H."/>
        </authorList>
    </citation>
    <scope>NUCLEOTIDE SEQUENCE</scope>
    <source>
        <strain evidence="2">CBS 315.58</strain>
    </source>
</reference>
<accession>A0AAN7AVR7</accession>
<dbReference type="EMBL" id="MU863911">
    <property type="protein sequence ID" value="KAK4201128.1"/>
    <property type="molecule type" value="Genomic_DNA"/>
</dbReference>
<feature type="non-terminal residue" evidence="2">
    <location>
        <position position="1"/>
    </location>
</feature>
<feature type="region of interest" description="Disordered" evidence="1">
    <location>
        <begin position="301"/>
        <end position="335"/>
    </location>
</feature>
<evidence type="ECO:0000313" key="2">
    <source>
        <dbReference type="EMBL" id="KAK4201128.1"/>
    </source>
</evidence>
<sequence>HDWNRILEVLKMLVGLQPWLANAKCRRAGHTILMRIAAHSCTKPEFFKSVLDFLLEGRSVVDLESADKWGCTAAVLAIESRSSSVEYLRLLIQARASLTSVHDYGNILHSAAQYASIEMLEFLRTRDIVVDWKLQSRKRGWTAWDEFRWRMTGDDIQLLEYGNTRPSVAEAHTFALLYSEVRDRCLQQEHDFLEAVAGCSRGGEMVGNLEILRDWYEEMGCEADLGTVIVVENQIRNGMLDAAHETLVDKMADCRLHMRRSPWMYGSVIDPDEDKEDYQDAYKQFDDLLFEKFGTEAHFFGVGKPSEGRSEEEGGGMEEGRGGEEGGNEEQEGGL</sequence>
<evidence type="ECO:0000313" key="3">
    <source>
        <dbReference type="Proteomes" id="UP001303160"/>
    </source>
</evidence>
<feature type="compositionally biased region" description="Basic and acidic residues" evidence="1">
    <location>
        <begin position="306"/>
        <end position="324"/>
    </location>
</feature>
<dbReference type="InterPro" id="IPR036770">
    <property type="entry name" value="Ankyrin_rpt-contain_sf"/>
</dbReference>